<name>A0A6V8MN38_9BACT</name>
<keyword evidence="3" id="KW-1185">Reference proteome</keyword>
<evidence type="ECO:0000313" key="2">
    <source>
        <dbReference type="EMBL" id="GFO61277.1"/>
    </source>
</evidence>
<sequence length="443" mass="48259">MSSRKSSLVLALPLLALTLLQLSLPKGAHAIPAFSRQFKTECSTCHTIYPELNEFGDAFLKNGYVYPGKPGEAVQPADKKEGKIEGLWLSGLPELLPVSFTGTLDVAYNNDAFDGNKVDLSTRSLRLQAGGAFRDVAGFFLTYNLYSQGTQTSATASSSPASNANTPPSNSPDIYEMYAIWRHAFGTPINFRIGRMEPKLSLWKKSNRVILTPSYASTAYTVGSSFSQGSTPFSLDAPEDALEVNAVLGNRVFLAGGVVDRNGQKNKDGYGHISVKLGGTDFLGHEPEIDLESDSVWDYLSLTLGGFGYAGSNGKFNDRGVAQFKNEFYRAGAEADLLYKRFHLKGSGAFGRDDNPTFSSTAPTPIDSKAYAVEGEYMFGAPVNLITLFRYEYQKDLNGRTRRYIPAVSYAPLQNTKVSLEYIFTDAPSGIQRLTLASLAISF</sequence>
<proteinExistence type="predicted"/>
<dbReference type="Gene3D" id="2.40.160.10">
    <property type="entry name" value="Porin"/>
    <property type="match status" value="1"/>
</dbReference>
<evidence type="ECO:0000313" key="3">
    <source>
        <dbReference type="Proteomes" id="UP000556026"/>
    </source>
</evidence>
<reference evidence="3" key="1">
    <citation type="submission" date="2020-06" db="EMBL/GenBank/DDBJ databases">
        <title>Draft genomic sequence of Geomonas sp. Red330.</title>
        <authorList>
            <person name="Itoh H."/>
            <person name="Zhenxing X."/>
            <person name="Ushijima N."/>
            <person name="Masuda Y."/>
            <person name="Shiratori Y."/>
            <person name="Senoo K."/>
        </authorList>
    </citation>
    <scope>NUCLEOTIDE SEQUENCE [LARGE SCALE GENOMIC DNA]</scope>
    <source>
        <strain evidence="3">Red330</strain>
    </source>
</reference>
<dbReference type="RefSeq" id="WP_183356073.1">
    <property type="nucleotide sequence ID" value="NZ_BLXX01000013.1"/>
</dbReference>
<keyword evidence="1" id="KW-0732">Signal</keyword>
<organism evidence="2 3">
    <name type="scientific">Geomonas silvestris</name>
    <dbReference type="NCBI Taxonomy" id="2740184"/>
    <lineage>
        <taxon>Bacteria</taxon>
        <taxon>Pseudomonadati</taxon>
        <taxon>Thermodesulfobacteriota</taxon>
        <taxon>Desulfuromonadia</taxon>
        <taxon>Geobacterales</taxon>
        <taxon>Geobacteraceae</taxon>
        <taxon>Geomonas</taxon>
    </lineage>
</organism>
<dbReference type="EMBL" id="BLXX01000013">
    <property type="protein sequence ID" value="GFO61277.1"/>
    <property type="molecule type" value="Genomic_DNA"/>
</dbReference>
<feature type="signal peptide" evidence="1">
    <location>
        <begin position="1"/>
        <end position="30"/>
    </location>
</feature>
<dbReference type="InterPro" id="IPR010870">
    <property type="entry name" value="Porin_O/P"/>
</dbReference>
<gene>
    <name evidence="2" type="ORF">GMST_36020</name>
</gene>
<comment type="caution">
    <text evidence="2">The sequence shown here is derived from an EMBL/GenBank/DDBJ whole genome shotgun (WGS) entry which is preliminary data.</text>
</comment>
<dbReference type="AlphaFoldDB" id="A0A6V8MN38"/>
<protein>
    <recommendedName>
        <fullName evidence="4">Cytochrome c</fullName>
    </recommendedName>
</protein>
<evidence type="ECO:0008006" key="4">
    <source>
        <dbReference type="Google" id="ProtNLM"/>
    </source>
</evidence>
<accession>A0A6V8MN38</accession>
<dbReference type="Proteomes" id="UP000556026">
    <property type="component" value="Unassembled WGS sequence"/>
</dbReference>
<feature type="chain" id="PRO_5028361574" description="Cytochrome c" evidence="1">
    <location>
        <begin position="31"/>
        <end position="443"/>
    </location>
</feature>
<dbReference type="InterPro" id="IPR023614">
    <property type="entry name" value="Porin_dom_sf"/>
</dbReference>
<evidence type="ECO:0000256" key="1">
    <source>
        <dbReference type="SAM" id="SignalP"/>
    </source>
</evidence>
<dbReference type="Pfam" id="PF07396">
    <property type="entry name" value="Porin_O_P"/>
    <property type="match status" value="1"/>
</dbReference>